<dbReference type="GO" id="GO:0020037">
    <property type="term" value="F:heme binding"/>
    <property type="evidence" value="ECO:0007669"/>
    <property type="project" value="InterPro"/>
</dbReference>
<accession>A0AAX4HRZ9</accession>
<reference evidence="2 3" key="1">
    <citation type="submission" date="2023-11" db="EMBL/GenBank/DDBJ databases">
        <title>Peredibacter starrii A3.12.</title>
        <authorList>
            <person name="Mitchell R.J."/>
        </authorList>
    </citation>
    <scope>NUCLEOTIDE SEQUENCE [LARGE SCALE GENOMIC DNA]</scope>
    <source>
        <strain evidence="2 3">A3.12</strain>
    </source>
</reference>
<dbReference type="RefSeq" id="WP_321397838.1">
    <property type="nucleotide sequence ID" value="NZ_CP139487.1"/>
</dbReference>
<dbReference type="InterPro" id="IPR020835">
    <property type="entry name" value="Catalase_sf"/>
</dbReference>
<name>A0AAX4HRZ9_9BACT</name>
<proteinExistence type="predicted"/>
<protein>
    <submittedName>
        <fullName evidence="2">Uncharacterized protein</fullName>
    </submittedName>
</protein>
<dbReference type="KEGG" id="psti:SOO65_04880"/>
<keyword evidence="1" id="KW-0472">Membrane</keyword>
<dbReference type="SUPFAM" id="SSF56634">
    <property type="entry name" value="Heme-dependent catalase-like"/>
    <property type="match status" value="1"/>
</dbReference>
<gene>
    <name evidence="2" type="ORF">SOO65_04880</name>
</gene>
<dbReference type="AlphaFoldDB" id="A0AAX4HRZ9"/>
<keyword evidence="1" id="KW-1133">Transmembrane helix</keyword>
<keyword evidence="1" id="KW-0812">Transmembrane</keyword>
<sequence length="224" mass="25849">MTFMEKMGLIHGYILGIFTGLISFLRSSRMFHPRGIVFGAEVDSKVLPNKALVRFSSGWWKKKEWPDALGISIRFHQDQKEQDLLFASFSSPLLLLISPFITNFKDYFGNTYYGVGFFQRGGRIVKYKINPKRADKTHGSRKQKLEHDYLQGASLELIEEDQETKGTQVIAILRLVERPEVDQEALRFSAFKNDFNIVPRGYLQYLRVGTYKLGQLSRPKSKKS</sequence>
<evidence type="ECO:0000256" key="1">
    <source>
        <dbReference type="SAM" id="Phobius"/>
    </source>
</evidence>
<evidence type="ECO:0000313" key="3">
    <source>
        <dbReference type="Proteomes" id="UP001324634"/>
    </source>
</evidence>
<dbReference type="Proteomes" id="UP001324634">
    <property type="component" value="Chromosome"/>
</dbReference>
<dbReference type="EMBL" id="CP139487">
    <property type="protein sequence ID" value="WPU66074.1"/>
    <property type="molecule type" value="Genomic_DNA"/>
</dbReference>
<evidence type="ECO:0000313" key="2">
    <source>
        <dbReference type="EMBL" id="WPU66074.1"/>
    </source>
</evidence>
<keyword evidence="3" id="KW-1185">Reference proteome</keyword>
<organism evidence="2 3">
    <name type="scientific">Peredibacter starrii</name>
    <dbReference type="NCBI Taxonomy" id="28202"/>
    <lineage>
        <taxon>Bacteria</taxon>
        <taxon>Pseudomonadati</taxon>
        <taxon>Bdellovibrionota</taxon>
        <taxon>Bacteriovoracia</taxon>
        <taxon>Bacteriovoracales</taxon>
        <taxon>Bacteriovoracaceae</taxon>
        <taxon>Peredibacter</taxon>
    </lineage>
</organism>
<feature type="transmembrane region" description="Helical" evidence="1">
    <location>
        <begin position="6"/>
        <end position="25"/>
    </location>
</feature>